<evidence type="ECO:0000313" key="4">
    <source>
        <dbReference type="Proteomes" id="UP000186309"/>
    </source>
</evidence>
<dbReference type="InterPro" id="IPR011990">
    <property type="entry name" value="TPR-like_helical_dom_sf"/>
</dbReference>
<accession>A0A1U7CIE3</accession>
<dbReference type="SUPFAM" id="SSF48452">
    <property type="entry name" value="TPR-like"/>
    <property type="match status" value="2"/>
</dbReference>
<dbReference type="EMBL" id="CP019082">
    <property type="protein sequence ID" value="APW58701.1"/>
    <property type="molecule type" value="Genomic_DNA"/>
</dbReference>
<dbReference type="InterPro" id="IPR027039">
    <property type="entry name" value="Crtac1"/>
</dbReference>
<dbReference type="PANTHER" id="PTHR16026:SF0">
    <property type="entry name" value="CARTILAGE ACIDIC PROTEIN 1"/>
    <property type="match status" value="1"/>
</dbReference>
<dbReference type="KEGG" id="pbor:BSF38_00102"/>
<dbReference type="Proteomes" id="UP000186309">
    <property type="component" value="Chromosome"/>
</dbReference>
<evidence type="ECO:0000313" key="3">
    <source>
        <dbReference type="EMBL" id="APW58701.1"/>
    </source>
</evidence>
<gene>
    <name evidence="3" type="primary">bepA_3</name>
    <name evidence="3" type="ORF">BSF38_00102</name>
</gene>
<dbReference type="GO" id="GO:0008233">
    <property type="term" value="F:peptidase activity"/>
    <property type="evidence" value="ECO:0007669"/>
    <property type="project" value="UniProtKB-KW"/>
</dbReference>
<feature type="domain" description="ASPIC/UnbV" evidence="2">
    <location>
        <begin position="910"/>
        <end position="976"/>
    </location>
</feature>
<dbReference type="OrthoDB" id="9816120at2"/>
<dbReference type="InterPro" id="IPR013517">
    <property type="entry name" value="FG-GAP"/>
</dbReference>
<protein>
    <submittedName>
        <fullName evidence="3">Beta-barrel assembly-enhancing protease</fullName>
        <ecNumber evidence="3">3.4.-.-</ecNumber>
    </submittedName>
</protein>
<dbReference type="Pfam" id="PF14559">
    <property type="entry name" value="TPR_19"/>
    <property type="match status" value="1"/>
</dbReference>
<dbReference type="EC" id="3.4.-.-" evidence="3"/>
<dbReference type="PANTHER" id="PTHR16026">
    <property type="entry name" value="CARTILAGE ACIDIC PROTEIN 1"/>
    <property type="match status" value="1"/>
</dbReference>
<dbReference type="InterPro" id="IPR011519">
    <property type="entry name" value="UnbV_ASPIC"/>
</dbReference>
<dbReference type="Pfam" id="PF13517">
    <property type="entry name" value="FG-GAP_3"/>
    <property type="match status" value="3"/>
</dbReference>
<dbReference type="GO" id="GO:0006508">
    <property type="term" value="P:proteolysis"/>
    <property type="evidence" value="ECO:0007669"/>
    <property type="project" value="UniProtKB-KW"/>
</dbReference>
<dbReference type="Pfam" id="PF07593">
    <property type="entry name" value="UnbV_ASPIC"/>
    <property type="match status" value="1"/>
</dbReference>
<dbReference type="SUPFAM" id="SSF69318">
    <property type="entry name" value="Integrin alpha N-terminal domain"/>
    <property type="match status" value="1"/>
</dbReference>
<keyword evidence="3" id="KW-0378">Hydrolase</keyword>
<evidence type="ECO:0000259" key="2">
    <source>
        <dbReference type="Pfam" id="PF07593"/>
    </source>
</evidence>
<dbReference type="InterPro" id="IPR028994">
    <property type="entry name" value="Integrin_alpha_N"/>
</dbReference>
<dbReference type="Gene3D" id="1.25.40.10">
    <property type="entry name" value="Tetratricopeptide repeat domain"/>
    <property type="match status" value="2"/>
</dbReference>
<dbReference type="Gene3D" id="2.130.10.130">
    <property type="entry name" value="Integrin alpha, N-terminal"/>
    <property type="match status" value="2"/>
</dbReference>
<evidence type="ECO:0000256" key="1">
    <source>
        <dbReference type="ARBA" id="ARBA00022729"/>
    </source>
</evidence>
<keyword evidence="3" id="KW-0645">Protease</keyword>
<name>A0A1U7CIE3_9BACT</name>
<dbReference type="RefSeq" id="WP_083712585.1">
    <property type="nucleotide sequence ID" value="NZ_CP019082.1"/>
</dbReference>
<reference evidence="4" key="1">
    <citation type="submission" date="2016-12" db="EMBL/GenBank/DDBJ databases">
        <title>Comparative genomics of four Isosphaeraceae planctomycetes: a common pool of plasmids and glycoside hydrolase genes.</title>
        <authorList>
            <person name="Ivanova A."/>
        </authorList>
    </citation>
    <scope>NUCLEOTIDE SEQUENCE [LARGE SCALE GENOMIC DNA]</scope>
    <source>
        <strain evidence="4">PX4</strain>
    </source>
</reference>
<dbReference type="Pfam" id="PF13432">
    <property type="entry name" value="TPR_16"/>
    <property type="match status" value="1"/>
</dbReference>
<organism evidence="3 4">
    <name type="scientific">Paludisphaera borealis</name>
    <dbReference type="NCBI Taxonomy" id="1387353"/>
    <lineage>
        <taxon>Bacteria</taxon>
        <taxon>Pseudomonadati</taxon>
        <taxon>Planctomycetota</taxon>
        <taxon>Planctomycetia</taxon>
        <taxon>Isosphaerales</taxon>
        <taxon>Isosphaeraceae</taxon>
        <taxon>Paludisphaera</taxon>
    </lineage>
</organism>
<proteinExistence type="predicted"/>
<keyword evidence="4" id="KW-1185">Reference proteome</keyword>
<sequence>MRAKRSRFRVGVILFAAATFAVVAGLCGRAYQLQTWRSELAQARKAVADGRLGAAREQLTRLAERWTNDGEVPFLLGECELARGRREEALAALAQIPSASPYFPRAADLRATHLLNSGRYAQAEEVLTQALAVAPEAERYPLERTMTRLYRFEGRFDEVRELLRASWGRGPEPAAVLKELWLLDYSSMPIEAWRAALGKAEADDDRVWLGQARHAILTGRFADARALLDRCLKRRPDDLPVWRARLDLALADDDLDGFREASARLAADRWSDADIHGLRAWIARRRRDPQAERLALQALLKDRPADAPALERLAALALESNAAPEAEDLHRLKARTDVAKDRFRKLILDDGLLFERAGELAELSRTLDRDFDARAWSLLAEARAVASTTAPVSFAASASPTDSIVRQARALSASTGSASSGGDTLAQRLDDVLRGSAANDSESIASKPSGGRGPVPMFVDDAERAGLRFVFDNGQTPEHLLPETMSGGVGLIDYDGDGWLDAYCVQGGSIREAPRSPADMLDRLFRNQGDGTFKDVSDETGVAALVGSKGYGLGVTVGDYDGDGRPDLFLSRLARYVLLRNKGDGGFEDVTDAAGLAGRRDNPTSAAFADLDNDGDLDLFVCHYMLWDPADPRTCKNEKGEFFYCDPSKVEPAPNRVFRNDGGRYTDVSTAAGFTDAGGRSLGVVAADVDDDGKLDLFVSNDGTANYLYMNQGDFRFEESALVSGVAGNAGGGYQAGMGVACGDLDGDGRPELMVTNFYGEGTTLYRNMGGGLFSDASSSSGLGVASRYLLGFGMAMLDVANRGRLDVMVVNGHVNDNRPFYLYAMPARLYENRSTGGPKLVDVSEQAGEPWAALRVGRGLAAGDLDNDGRVDALILSQNEPLAYFHNTTADPGRFVVVQLEGTRSNREGVGARVTIEAGGRRQTSQRMGGGSYQSACDPRLHFGLGAADRVTSIEVRWPTGKTDRWTDLAADSAYLLKEESAVAMPLKGWIEKPAKP</sequence>
<keyword evidence="1" id="KW-0732">Signal</keyword>
<dbReference type="AlphaFoldDB" id="A0A1U7CIE3"/>
<dbReference type="STRING" id="1387353.BSF38_00102"/>